<protein>
    <submittedName>
        <fullName evidence="1">Uncharacterized protein</fullName>
    </submittedName>
</protein>
<dbReference type="AlphaFoldDB" id="S7VAF2"/>
<organism evidence="1 2">
    <name type="scientific">Cyclobacterium qasimii M12-11B</name>
    <dbReference type="NCBI Taxonomy" id="641524"/>
    <lineage>
        <taxon>Bacteria</taxon>
        <taxon>Pseudomonadati</taxon>
        <taxon>Bacteroidota</taxon>
        <taxon>Cytophagia</taxon>
        <taxon>Cytophagales</taxon>
        <taxon>Cyclobacteriaceae</taxon>
        <taxon>Cyclobacterium</taxon>
    </lineage>
</organism>
<dbReference type="EMBL" id="ATNM01000137">
    <property type="protein sequence ID" value="EPR66931.1"/>
    <property type="molecule type" value="Genomic_DNA"/>
</dbReference>
<dbReference type="STRING" id="641524.ADICYQ_4007"/>
<accession>S7VAF2</accession>
<proteinExistence type="predicted"/>
<evidence type="ECO:0000313" key="1">
    <source>
        <dbReference type="EMBL" id="EPR66931.1"/>
    </source>
</evidence>
<name>S7VAF2_9BACT</name>
<sequence>MDKEANGAKSVNVPFFLMKALRFINYRGFWLILGNNKG</sequence>
<reference evidence="1 2" key="1">
    <citation type="journal article" date="2013" name="Genome Announc.">
        <title>Draft Genome Sequence of Cyclobacterium qasimii Strain M12-11BT, Isolated from Arctic Marine Sediment.</title>
        <authorList>
            <person name="Shivaji S."/>
            <person name="Ara S."/>
            <person name="Singh A."/>
            <person name="Kumar Pinnaka A."/>
        </authorList>
    </citation>
    <scope>NUCLEOTIDE SEQUENCE [LARGE SCALE GENOMIC DNA]</scope>
    <source>
        <strain evidence="1 2">M12-11B</strain>
    </source>
</reference>
<gene>
    <name evidence="1" type="ORF">ADICYQ_4007</name>
</gene>
<comment type="caution">
    <text evidence="1">The sequence shown here is derived from an EMBL/GenBank/DDBJ whole genome shotgun (WGS) entry which is preliminary data.</text>
</comment>
<dbReference type="Proteomes" id="UP000014974">
    <property type="component" value="Unassembled WGS sequence"/>
</dbReference>
<evidence type="ECO:0000313" key="2">
    <source>
        <dbReference type="Proteomes" id="UP000014974"/>
    </source>
</evidence>